<dbReference type="NCBIfam" id="TIGR00369">
    <property type="entry name" value="unchar_dom_1"/>
    <property type="match status" value="1"/>
</dbReference>
<dbReference type="Proteomes" id="UP001597419">
    <property type="component" value="Unassembled WGS sequence"/>
</dbReference>
<comment type="catalytic activity">
    <reaction evidence="2">
        <text>a fatty acyl-CoA + H2O = a fatty acid + CoA + H(+)</text>
        <dbReference type="Rhea" id="RHEA:16781"/>
        <dbReference type="ChEBI" id="CHEBI:15377"/>
        <dbReference type="ChEBI" id="CHEBI:15378"/>
        <dbReference type="ChEBI" id="CHEBI:28868"/>
        <dbReference type="ChEBI" id="CHEBI:57287"/>
        <dbReference type="ChEBI" id="CHEBI:77636"/>
        <dbReference type="EC" id="3.1.2.20"/>
    </reaction>
</comment>
<dbReference type="EMBL" id="JBHUKU010000014">
    <property type="protein sequence ID" value="MFD2461873.1"/>
    <property type="molecule type" value="Genomic_DNA"/>
</dbReference>
<evidence type="ECO:0000256" key="7">
    <source>
        <dbReference type="ARBA" id="ARBA00048062"/>
    </source>
</evidence>
<dbReference type="SUPFAM" id="SSF54637">
    <property type="entry name" value="Thioesterase/thiol ester dehydrase-isomerase"/>
    <property type="match status" value="1"/>
</dbReference>
<sequence>MTSEVVAEDGGFVNPAGRDQLLRTDPAVFGEFPGALGITTTELGDRHGCFELTVRPEFRSHFGIQHGGVVAALIDHSLGSVLLPHVEPGTWPATLEFKMNFLAPVREGVVRATATILARRRSVAVVRIDVENAGRAVAAAQGTVSFQSARGSSHSGVGGPGATP</sequence>
<keyword evidence="10" id="KW-1185">Reference proteome</keyword>
<evidence type="ECO:0000256" key="5">
    <source>
        <dbReference type="ARBA" id="ARBA00038894"/>
    </source>
</evidence>
<dbReference type="RefSeq" id="WP_345390903.1">
    <property type="nucleotide sequence ID" value="NZ_BAABHG010000004.1"/>
</dbReference>
<evidence type="ECO:0000256" key="1">
    <source>
        <dbReference type="ARBA" id="ARBA00022801"/>
    </source>
</evidence>
<evidence type="ECO:0000256" key="2">
    <source>
        <dbReference type="ARBA" id="ARBA00035880"/>
    </source>
</evidence>
<dbReference type="InterPro" id="IPR029069">
    <property type="entry name" value="HotDog_dom_sf"/>
</dbReference>
<evidence type="ECO:0000256" key="3">
    <source>
        <dbReference type="ARBA" id="ARBA00036002"/>
    </source>
</evidence>
<dbReference type="Gene3D" id="3.10.129.10">
    <property type="entry name" value="Hotdog Thioesterase"/>
    <property type="match status" value="1"/>
</dbReference>
<dbReference type="GO" id="GO:0016787">
    <property type="term" value="F:hydrolase activity"/>
    <property type="evidence" value="ECO:0007669"/>
    <property type="project" value="UniProtKB-KW"/>
</dbReference>
<evidence type="ECO:0000313" key="10">
    <source>
        <dbReference type="Proteomes" id="UP001597419"/>
    </source>
</evidence>
<reference evidence="10" key="1">
    <citation type="journal article" date="2019" name="Int. J. Syst. Evol. Microbiol.">
        <title>The Global Catalogue of Microorganisms (GCM) 10K type strain sequencing project: providing services to taxonomists for standard genome sequencing and annotation.</title>
        <authorList>
            <consortium name="The Broad Institute Genomics Platform"/>
            <consortium name="The Broad Institute Genome Sequencing Center for Infectious Disease"/>
            <person name="Wu L."/>
            <person name="Ma J."/>
        </authorList>
    </citation>
    <scope>NUCLEOTIDE SEQUENCE [LARGE SCALE GENOMIC DNA]</scope>
    <source>
        <strain evidence="10">CGMCC 4.7643</strain>
    </source>
</reference>
<comment type="catalytic activity">
    <reaction evidence="7">
        <text>a medium-chain fatty acyl-CoA + H2O = a medium-chain fatty acid + CoA + H(+)</text>
        <dbReference type="Rhea" id="RHEA:68184"/>
        <dbReference type="ChEBI" id="CHEBI:15377"/>
        <dbReference type="ChEBI" id="CHEBI:15378"/>
        <dbReference type="ChEBI" id="CHEBI:57287"/>
        <dbReference type="ChEBI" id="CHEBI:59558"/>
        <dbReference type="ChEBI" id="CHEBI:90546"/>
    </reaction>
</comment>
<comment type="caution">
    <text evidence="9">The sequence shown here is derived from an EMBL/GenBank/DDBJ whole genome shotgun (WGS) entry which is preliminary data.</text>
</comment>
<protein>
    <recommendedName>
        <fullName evidence="6">Medium/long-chain acyl-CoA thioesterase YigI</fullName>
        <ecNumber evidence="5">3.1.2.20</ecNumber>
    </recommendedName>
</protein>
<comment type="catalytic activity">
    <reaction evidence="3">
        <text>a long-chain fatty acyl-CoA + H2O = a long-chain fatty acid + CoA + H(+)</text>
        <dbReference type="Rhea" id="RHEA:67680"/>
        <dbReference type="ChEBI" id="CHEBI:15377"/>
        <dbReference type="ChEBI" id="CHEBI:15378"/>
        <dbReference type="ChEBI" id="CHEBI:57287"/>
        <dbReference type="ChEBI" id="CHEBI:57560"/>
        <dbReference type="ChEBI" id="CHEBI:83139"/>
    </reaction>
</comment>
<feature type="domain" description="Thioesterase" evidence="8">
    <location>
        <begin position="62"/>
        <end position="138"/>
    </location>
</feature>
<accession>A0ABW5GM09</accession>
<evidence type="ECO:0000256" key="4">
    <source>
        <dbReference type="ARBA" id="ARBA00038381"/>
    </source>
</evidence>
<dbReference type="CDD" id="cd03443">
    <property type="entry name" value="PaaI_thioesterase"/>
    <property type="match status" value="1"/>
</dbReference>
<keyword evidence="1 9" id="KW-0378">Hydrolase</keyword>
<organism evidence="9 10">
    <name type="scientific">Amycolatopsis samaneae</name>
    <dbReference type="NCBI Taxonomy" id="664691"/>
    <lineage>
        <taxon>Bacteria</taxon>
        <taxon>Bacillati</taxon>
        <taxon>Actinomycetota</taxon>
        <taxon>Actinomycetes</taxon>
        <taxon>Pseudonocardiales</taxon>
        <taxon>Pseudonocardiaceae</taxon>
        <taxon>Amycolatopsis</taxon>
    </lineage>
</organism>
<name>A0ABW5GM09_9PSEU</name>
<evidence type="ECO:0000256" key="6">
    <source>
        <dbReference type="ARBA" id="ARBA00040062"/>
    </source>
</evidence>
<comment type="similarity">
    <text evidence="4">Belongs to the YigI thioesterase family.</text>
</comment>
<evidence type="ECO:0000259" key="8">
    <source>
        <dbReference type="Pfam" id="PF03061"/>
    </source>
</evidence>
<dbReference type="InterPro" id="IPR003736">
    <property type="entry name" value="PAAI_dom"/>
</dbReference>
<dbReference type="Pfam" id="PF03061">
    <property type="entry name" value="4HBT"/>
    <property type="match status" value="1"/>
</dbReference>
<proteinExistence type="inferred from homology"/>
<evidence type="ECO:0000313" key="9">
    <source>
        <dbReference type="EMBL" id="MFD2461873.1"/>
    </source>
</evidence>
<gene>
    <name evidence="9" type="ORF">ACFSYJ_24915</name>
</gene>
<dbReference type="EC" id="3.1.2.20" evidence="5"/>
<dbReference type="PANTHER" id="PTHR43240:SF20">
    <property type="entry name" value="MEDIUM_LONG-CHAIN ACYL-COA THIOESTERASE YIGI"/>
    <property type="match status" value="1"/>
</dbReference>
<dbReference type="PANTHER" id="PTHR43240">
    <property type="entry name" value="1,4-DIHYDROXY-2-NAPHTHOYL-COA THIOESTERASE 1"/>
    <property type="match status" value="1"/>
</dbReference>
<dbReference type="InterPro" id="IPR006683">
    <property type="entry name" value="Thioestr_dom"/>
</dbReference>